<keyword evidence="2" id="KW-1185">Reference proteome</keyword>
<dbReference type="Proteomes" id="UP001500552">
    <property type="component" value="Unassembled WGS sequence"/>
</dbReference>
<accession>A0ABP8LUD6</accession>
<protein>
    <submittedName>
        <fullName evidence="1">2-dehydro-3-deoxygalactonokinase</fullName>
    </submittedName>
</protein>
<dbReference type="RefSeq" id="WP_345159928.1">
    <property type="nucleotide sequence ID" value="NZ_BAABHC010000016.1"/>
</dbReference>
<organism evidence="1 2">
    <name type="scientific">Pontibacter saemangeumensis</name>
    <dbReference type="NCBI Taxonomy" id="1084525"/>
    <lineage>
        <taxon>Bacteria</taxon>
        <taxon>Pseudomonadati</taxon>
        <taxon>Bacteroidota</taxon>
        <taxon>Cytophagia</taxon>
        <taxon>Cytophagales</taxon>
        <taxon>Hymenobacteraceae</taxon>
        <taxon>Pontibacter</taxon>
    </lineage>
</organism>
<dbReference type="CDD" id="cd24012">
    <property type="entry name" value="ASKHA_NBD_KDGal-kinase"/>
    <property type="match status" value="1"/>
</dbReference>
<dbReference type="InterPro" id="IPR042257">
    <property type="entry name" value="DGOK_C"/>
</dbReference>
<evidence type="ECO:0000313" key="2">
    <source>
        <dbReference type="Proteomes" id="UP001500552"/>
    </source>
</evidence>
<gene>
    <name evidence="1" type="ORF">GCM10023188_27820</name>
</gene>
<name>A0ABP8LUD6_9BACT</name>
<dbReference type="Gene3D" id="3.30.420.300">
    <property type="entry name" value="2-keto-3-deoxy-galactonokinase, substrate binding domain"/>
    <property type="match status" value="1"/>
</dbReference>
<comment type="caution">
    <text evidence="1">The sequence shown here is derived from an EMBL/GenBank/DDBJ whole genome shotgun (WGS) entry which is preliminary data.</text>
</comment>
<evidence type="ECO:0000313" key="1">
    <source>
        <dbReference type="EMBL" id="GAA4435668.1"/>
    </source>
</evidence>
<sequence>MVNFLSCDWGTSSFRLRLVEAQSFRVLAVQESQEGIAATFNRLDLRTRENPEERLRSYLLLIKKYISGIEQEKNTGLAGVPVIISGMASSSIGMANLPYRDLPFSVDGRDIGAAYYDASPGFAHPVLLVSGVRSETDVMRGEETQLIGSVPDNATAADGIYIFPGTHSKHIWVKNGQVTAFKTYMTGELFKLLSEESILREGVEENDNLHNTNYLQHFEDGVRDAQGTNLLHSVFRVRTNSLFGKRSKQENFNYLSGLLIGAELGEITPAETPHVYLCCGSNLKGRYAAALGVLGIKDKAQTFPADWADEAVVRGQVKIYKQFTHST</sequence>
<dbReference type="EMBL" id="BAABHC010000016">
    <property type="protein sequence ID" value="GAA4435668.1"/>
    <property type="molecule type" value="Genomic_DNA"/>
</dbReference>
<proteinExistence type="predicted"/>
<dbReference type="InterPro" id="IPR007729">
    <property type="entry name" value="DGOK"/>
</dbReference>
<reference evidence="2" key="1">
    <citation type="journal article" date="2019" name="Int. J. Syst. Evol. Microbiol.">
        <title>The Global Catalogue of Microorganisms (GCM) 10K type strain sequencing project: providing services to taxonomists for standard genome sequencing and annotation.</title>
        <authorList>
            <consortium name="The Broad Institute Genomics Platform"/>
            <consortium name="The Broad Institute Genome Sequencing Center for Infectious Disease"/>
            <person name="Wu L."/>
            <person name="Ma J."/>
        </authorList>
    </citation>
    <scope>NUCLEOTIDE SEQUENCE [LARGE SCALE GENOMIC DNA]</scope>
    <source>
        <strain evidence="2">JCM 17926</strain>
    </source>
</reference>
<dbReference type="InterPro" id="IPR042258">
    <property type="entry name" value="DGOK_N"/>
</dbReference>
<dbReference type="Gene3D" id="3.30.420.310">
    <property type="entry name" value="2-keto-3-deoxy-galactonokinase, C-terminal domain"/>
    <property type="match status" value="1"/>
</dbReference>
<dbReference type="Pfam" id="PF05035">
    <property type="entry name" value="DGOK"/>
    <property type="match status" value="1"/>
</dbReference>